<dbReference type="PANTHER" id="PTHR22642:SF2">
    <property type="entry name" value="PROTEIN LONG AFTER FAR-RED 3"/>
    <property type="match status" value="1"/>
</dbReference>
<dbReference type="AlphaFoldDB" id="A0A7X4K6J4"/>
<feature type="domain" description="Amidohydrolase 3" evidence="1">
    <location>
        <begin position="37"/>
        <end position="455"/>
    </location>
</feature>
<sequence length="475" mass="50530">MLIRGAEVSGVLCDVRIAGTRIAEMGQLAQRAGEPLIEAGGGALLPGLHDHHIHLAATAARRASIPCGPPGVMSSEAFVRSLQVPGSGWLRGTGFHESVLGGTLPDACMLDRIVADRPVRIQHATGRMWLLNSLALEKLLAAAPPPPGLERKHGRFTGRLFDEDAWLQKALGSVPPDFMDVSAELARYGVTGITDMSPANGTVMARHFTGQVEAGRLLQSVVLAGSPALSQAPQEHWRIGPLKLHLHEAALPDFDVALALVQSARAQGRTVAVHCVTEVELVFALALLEAGEARRGDRIEHVSVASPDLVERMARLGLAACVQPHFIAERGERYLAEVDARHIPDLYRVNTLIEAGIAVAGGSDAPYGSVDPWAAMAAALRRMTSNGTVVGAGEAISPEAALDLYLADPLDFRRIRRVAPGEPADLCLLAQPWSRARQRLDSSDVAATIAKGRLIHQAVDQSPFERLPRADAAAG</sequence>
<dbReference type="InterPro" id="IPR013108">
    <property type="entry name" value="Amidohydro_3"/>
</dbReference>
<dbReference type="Pfam" id="PF07969">
    <property type="entry name" value="Amidohydro_3"/>
    <property type="match status" value="1"/>
</dbReference>
<gene>
    <name evidence="2" type="ORF">GR702_09870</name>
</gene>
<dbReference type="Gene3D" id="3.10.310.70">
    <property type="match status" value="1"/>
</dbReference>
<dbReference type="Proteomes" id="UP000465810">
    <property type="component" value="Unassembled WGS sequence"/>
</dbReference>
<dbReference type="EMBL" id="WVTD01000006">
    <property type="protein sequence ID" value="MYL98076.1"/>
    <property type="molecule type" value="Genomic_DNA"/>
</dbReference>
<accession>A0A7X4K6J4</accession>
<comment type="caution">
    <text evidence="2">The sequence shown here is derived from an EMBL/GenBank/DDBJ whole genome shotgun (WGS) entry which is preliminary data.</text>
</comment>
<evidence type="ECO:0000313" key="2">
    <source>
        <dbReference type="EMBL" id="MYL98076.1"/>
    </source>
</evidence>
<dbReference type="Gene3D" id="3.20.20.140">
    <property type="entry name" value="Metal-dependent hydrolases"/>
    <property type="match status" value="2"/>
</dbReference>
<dbReference type="GO" id="GO:0016810">
    <property type="term" value="F:hydrolase activity, acting on carbon-nitrogen (but not peptide) bonds"/>
    <property type="evidence" value="ECO:0007669"/>
    <property type="project" value="InterPro"/>
</dbReference>
<dbReference type="RefSeq" id="WP_160985721.1">
    <property type="nucleotide sequence ID" value="NZ_WVTD01000006.1"/>
</dbReference>
<dbReference type="PANTHER" id="PTHR22642">
    <property type="entry name" value="IMIDAZOLONEPROPIONASE"/>
    <property type="match status" value="1"/>
</dbReference>
<dbReference type="InterPro" id="IPR032466">
    <property type="entry name" value="Metal_Hydrolase"/>
</dbReference>
<protein>
    <submittedName>
        <fullName evidence="2">Amidohydrolase family protein</fullName>
    </submittedName>
</protein>
<dbReference type="SUPFAM" id="SSF51556">
    <property type="entry name" value="Metallo-dependent hydrolases"/>
    <property type="match status" value="1"/>
</dbReference>
<keyword evidence="2" id="KW-0378">Hydrolase</keyword>
<proteinExistence type="predicted"/>
<dbReference type="InterPro" id="IPR011059">
    <property type="entry name" value="Metal-dep_hydrolase_composite"/>
</dbReference>
<evidence type="ECO:0000259" key="1">
    <source>
        <dbReference type="Pfam" id="PF07969"/>
    </source>
</evidence>
<name>A0A7X4K6J4_9SPHN</name>
<organism evidence="2 3">
    <name type="scientific">Novosphingobium silvae</name>
    <dbReference type="NCBI Taxonomy" id="2692619"/>
    <lineage>
        <taxon>Bacteria</taxon>
        <taxon>Pseudomonadati</taxon>
        <taxon>Pseudomonadota</taxon>
        <taxon>Alphaproteobacteria</taxon>
        <taxon>Sphingomonadales</taxon>
        <taxon>Sphingomonadaceae</taxon>
        <taxon>Novosphingobium</taxon>
    </lineage>
</organism>
<evidence type="ECO:0000313" key="3">
    <source>
        <dbReference type="Proteomes" id="UP000465810"/>
    </source>
</evidence>
<dbReference type="Gene3D" id="2.30.40.10">
    <property type="entry name" value="Urease, subunit C, domain 1"/>
    <property type="match status" value="1"/>
</dbReference>
<keyword evidence="3" id="KW-1185">Reference proteome</keyword>
<dbReference type="SUPFAM" id="SSF51338">
    <property type="entry name" value="Composite domain of metallo-dependent hydrolases"/>
    <property type="match status" value="1"/>
</dbReference>
<reference evidence="2 3" key="1">
    <citation type="submission" date="2019-12" db="EMBL/GenBank/DDBJ databases">
        <authorList>
            <person name="Feng G."/>
            <person name="Zhu H."/>
        </authorList>
    </citation>
    <scope>NUCLEOTIDE SEQUENCE [LARGE SCALE GENOMIC DNA]</scope>
    <source>
        <strain evidence="2 3">FGD1</strain>
    </source>
</reference>